<gene>
    <name evidence="9" type="ORF">g.15797</name>
</gene>
<dbReference type="SUPFAM" id="SSF55811">
    <property type="entry name" value="Nudix"/>
    <property type="match status" value="1"/>
</dbReference>
<evidence type="ECO:0000256" key="5">
    <source>
        <dbReference type="ARBA" id="ARBA00022801"/>
    </source>
</evidence>
<proteinExistence type="inferred from homology"/>
<name>A0A1B6M0F1_9HEMI</name>
<reference evidence="9" key="1">
    <citation type="submission" date="2015-11" db="EMBL/GenBank/DDBJ databases">
        <title>De novo transcriptome assembly of four potential Pierce s Disease insect vectors from Arizona vineyards.</title>
        <authorList>
            <person name="Tassone E.E."/>
        </authorList>
    </citation>
    <scope>NUCLEOTIDE SEQUENCE</scope>
</reference>
<dbReference type="InterPro" id="IPR039121">
    <property type="entry name" value="NUDT19"/>
</dbReference>
<evidence type="ECO:0000256" key="4">
    <source>
        <dbReference type="ARBA" id="ARBA00022723"/>
    </source>
</evidence>
<comment type="cofactor">
    <cofactor evidence="2">
        <name>Mg(2+)</name>
        <dbReference type="ChEBI" id="CHEBI:18420"/>
    </cofactor>
</comment>
<evidence type="ECO:0000256" key="3">
    <source>
        <dbReference type="ARBA" id="ARBA00005582"/>
    </source>
</evidence>
<organism evidence="9">
    <name type="scientific">Graphocephala atropunctata</name>
    <dbReference type="NCBI Taxonomy" id="36148"/>
    <lineage>
        <taxon>Eukaryota</taxon>
        <taxon>Metazoa</taxon>
        <taxon>Ecdysozoa</taxon>
        <taxon>Arthropoda</taxon>
        <taxon>Hexapoda</taxon>
        <taxon>Insecta</taxon>
        <taxon>Pterygota</taxon>
        <taxon>Neoptera</taxon>
        <taxon>Paraneoptera</taxon>
        <taxon>Hemiptera</taxon>
        <taxon>Auchenorrhyncha</taxon>
        <taxon>Membracoidea</taxon>
        <taxon>Cicadellidae</taxon>
        <taxon>Cicadellinae</taxon>
        <taxon>Cicadellini</taxon>
        <taxon>Graphocephala</taxon>
    </lineage>
</organism>
<keyword evidence="4" id="KW-0479">Metal-binding</keyword>
<evidence type="ECO:0000259" key="8">
    <source>
        <dbReference type="PROSITE" id="PS51462"/>
    </source>
</evidence>
<keyword evidence="6" id="KW-0460">Magnesium</keyword>
<evidence type="ECO:0000256" key="1">
    <source>
        <dbReference type="ARBA" id="ARBA00001936"/>
    </source>
</evidence>
<dbReference type="PROSITE" id="PS51462">
    <property type="entry name" value="NUDIX"/>
    <property type="match status" value="1"/>
</dbReference>
<dbReference type="InterPro" id="IPR000086">
    <property type="entry name" value="NUDIX_hydrolase_dom"/>
</dbReference>
<dbReference type="InterPro" id="IPR015797">
    <property type="entry name" value="NUDIX_hydrolase-like_dom_sf"/>
</dbReference>
<dbReference type="PANTHER" id="PTHR12318">
    <property type="entry name" value="TESTOSTERONE-REGULATED PROTEIN RP2"/>
    <property type="match status" value="1"/>
</dbReference>
<evidence type="ECO:0000256" key="2">
    <source>
        <dbReference type="ARBA" id="ARBA00001946"/>
    </source>
</evidence>
<feature type="domain" description="Nudix hydrolase" evidence="8">
    <location>
        <begin position="21"/>
        <end position="254"/>
    </location>
</feature>
<evidence type="ECO:0000256" key="6">
    <source>
        <dbReference type="ARBA" id="ARBA00022842"/>
    </source>
</evidence>
<dbReference type="Gene3D" id="3.90.79.10">
    <property type="entry name" value="Nucleoside Triphosphate Pyrophosphohydrolase"/>
    <property type="match status" value="1"/>
</dbReference>
<dbReference type="GO" id="GO:0005739">
    <property type="term" value="C:mitochondrion"/>
    <property type="evidence" value="ECO:0007669"/>
    <property type="project" value="TreeGrafter"/>
</dbReference>
<dbReference type="GO" id="GO:0016818">
    <property type="term" value="F:hydrolase activity, acting on acid anhydrides, in phosphorus-containing anhydrides"/>
    <property type="evidence" value="ECO:0007669"/>
    <property type="project" value="InterPro"/>
</dbReference>
<evidence type="ECO:0000256" key="7">
    <source>
        <dbReference type="ARBA" id="ARBA00023211"/>
    </source>
</evidence>
<sequence>MNRWKEASSLIISAACKNQITPKAPILKLAEVEKCNFEILTLKKRSTPKPQLCVFPGGSVSLADSVQEWEGLFSKFGLSLNVLSDTLANSNILKLPIFNDRNEYLPRWLSLRITAIRETFEECGILLCKNRQTKQSISERNAIRDFTTNHFEVDNIESWRSKVLDDPFQFLSLCEHFDCHPDVENLLLWSNWLTPSHLKERFDAIFFFTNMDHLALYRGSPDNKEIESCEWFTPEELLDLSDKGEIWLKPPQWYEIKELLHVKELGNLHKHSYQRSNSCLRWMPVRIIALDGEISLLPGDNMYPNEIHLFKSSPIVRKEDTMASLRCVNMHRMEHTGVKIVLFDTRSD</sequence>
<dbReference type="AlphaFoldDB" id="A0A1B6M0F1"/>
<dbReference type="PANTHER" id="PTHR12318:SF0">
    <property type="entry name" value="ACYL-COENZYME A DIPHOSPHATASE NUDT19"/>
    <property type="match status" value="1"/>
</dbReference>
<protein>
    <recommendedName>
        <fullName evidence="8">Nudix hydrolase domain-containing protein</fullName>
    </recommendedName>
</protein>
<keyword evidence="5" id="KW-0378">Hydrolase</keyword>
<keyword evidence="7" id="KW-0464">Manganese</keyword>
<dbReference type="CDD" id="cd18870">
    <property type="entry name" value="NUDIX_AcylCoAdiphos_Nudt19"/>
    <property type="match status" value="1"/>
</dbReference>
<dbReference type="EMBL" id="GEBQ01010568">
    <property type="protein sequence ID" value="JAT29409.1"/>
    <property type="molecule type" value="Transcribed_RNA"/>
</dbReference>
<comment type="cofactor">
    <cofactor evidence="1">
        <name>Mn(2+)</name>
        <dbReference type="ChEBI" id="CHEBI:29035"/>
    </cofactor>
</comment>
<dbReference type="GO" id="GO:0046872">
    <property type="term" value="F:metal ion binding"/>
    <property type="evidence" value="ECO:0007669"/>
    <property type="project" value="UniProtKB-KW"/>
</dbReference>
<comment type="similarity">
    <text evidence="3">Belongs to the Nudix hydrolase family.</text>
</comment>
<accession>A0A1B6M0F1</accession>
<evidence type="ECO:0000313" key="9">
    <source>
        <dbReference type="EMBL" id="JAT29409.1"/>
    </source>
</evidence>